<sequence length="354" mass="41904">MKFEKRFQAEIVPEWRIKYINYKGLKKRLRYIRREKIARDKEFMQNNHESNRISVFSHNIDSIHPEGTGIQSPNYDKRTSIQSQQRTFTINSVTDSVQDFFHKVSSALVTIQRQQSLSHHSHRHSIPPPPPQITSLDTLMDQVNTEERLFFTALDGELEKINHFYKIKEIEATNRMTMLIQQYEMLKEKKDEKKQSFETWKNTSNLVKQSIDYLTSPNTSSIYLEKSSTGIGLMDERQIYYKTAKKNIKKAVFEFYRGAELLRKYKTLNYNGFSKILKKYDMISERNGSEIYMQKVKNSYFVKSENIKKLLKDAEDFYVTHFEGGSRSKAIRRLRTPNKENKVKVVLDLSFNQV</sequence>
<proteinExistence type="predicted"/>
<dbReference type="AlphaFoldDB" id="A0A397SUZ9"/>
<feature type="coiled-coil region" evidence="1">
    <location>
        <begin position="176"/>
        <end position="203"/>
    </location>
</feature>
<dbReference type="PANTHER" id="PTHR10783">
    <property type="entry name" value="XENOTROPIC AND POLYTROPIC RETROVIRUS RECEPTOR 1-RELATED"/>
    <property type="match status" value="1"/>
</dbReference>
<dbReference type="EMBL" id="QKYT01000202">
    <property type="protein sequence ID" value="RIA89863.1"/>
    <property type="molecule type" value="Genomic_DNA"/>
</dbReference>
<evidence type="ECO:0000313" key="4">
    <source>
        <dbReference type="Proteomes" id="UP000265703"/>
    </source>
</evidence>
<dbReference type="STRING" id="658196.A0A397SUZ9"/>
<dbReference type="Pfam" id="PF03105">
    <property type="entry name" value="SPX"/>
    <property type="match status" value="2"/>
</dbReference>
<evidence type="ECO:0000313" key="3">
    <source>
        <dbReference type="EMBL" id="RIA89863.1"/>
    </source>
</evidence>
<feature type="domain" description="SPX" evidence="2">
    <location>
        <begin position="1"/>
        <end position="294"/>
    </location>
</feature>
<evidence type="ECO:0000256" key="1">
    <source>
        <dbReference type="SAM" id="Coils"/>
    </source>
</evidence>
<reference evidence="3 4" key="1">
    <citation type="submission" date="2018-06" db="EMBL/GenBank/DDBJ databases">
        <title>Comparative genomics reveals the genomic features of Rhizophagus irregularis, R. cerebriforme, R. diaphanum and Gigaspora rosea, and their symbiotic lifestyle signature.</title>
        <authorList>
            <person name="Morin E."/>
            <person name="San Clemente H."/>
            <person name="Chen E.C.H."/>
            <person name="De La Providencia I."/>
            <person name="Hainaut M."/>
            <person name="Kuo A."/>
            <person name="Kohler A."/>
            <person name="Murat C."/>
            <person name="Tang N."/>
            <person name="Roy S."/>
            <person name="Loubradou J."/>
            <person name="Henrissat B."/>
            <person name="Grigoriev I.V."/>
            <person name="Corradi N."/>
            <person name="Roux C."/>
            <person name="Martin F.M."/>
        </authorList>
    </citation>
    <scope>NUCLEOTIDE SEQUENCE [LARGE SCALE GENOMIC DNA]</scope>
    <source>
        <strain evidence="3 4">DAOM 227022</strain>
    </source>
</reference>
<dbReference type="OrthoDB" id="9970435at2759"/>
<dbReference type="PROSITE" id="PS51382">
    <property type="entry name" value="SPX"/>
    <property type="match status" value="1"/>
</dbReference>
<protein>
    <submittedName>
        <fullName evidence="3">SPX domain-containing protein</fullName>
    </submittedName>
</protein>
<comment type="caution">
    <text evidence="3">The sequence shown here is derived from an EMBL/GenBank/DDBJ whole genome shotgun (WGS) entry which is preliminary data.</text>
</comment>
<gene>
    <name evidence="3" type="ORF">C1645_850347</name>
</gene>
<dbReference type="CDD" id="cd14475">
    <property type="entry name" value="SPX_SYG1_like"/>
    <property type="match status" value="1"/>
</dbReference>
<accession>A0A397SUZ9</accession>
<keyword evidence="4" id="KW-1185">Reference proteome</keyword>
<dbReference type="InterPro" id="IPR004331">
    <property type="entry name" value="SPX_dom"/>
</dbReference>
<evidence type="ECO:0000259" key="2">
    <source>
        <dbReference type="PROSITE" id="PS51382"/>
    </source>
</evidence>
<dbReference type="GO" id="GO:0005737">
    <property type="term" value="C:cytoplasm"/>
    <property type="evidence" value="ECO:0007669"/>
    <property type="project" value="TreeGrafter"/>
</dbReference>
<organism evidence="3 4">
    <name type="scientific">Glomus cerebriforme</name>
    <dbReference type="NCBI Taxonomy" id="658196"/>
    <lineage>
        <taxon>Eukaryota</taxon>
        <taxon>Fungi</taxon>
        <taxon>Fungi incertae sedis</taxon>
        <taxon>Mucoromycota</taxon>
        <taxon>Glomeromycotina</taxon>
        <taxon>Glomeromycetes</taxon>
        <taxon>Glomerales</taxon>
        <taxon>Glomeraceae</taxon>
        <taxon>Glomus</taxon>
    </lineage>
</organism>
<name>A0A397SUZ9_9GLOM</name>
<keyword evidence="1" id="KW-0175">Coiled coil</keyword>
<dbReference type="Proteomes" id="UP000265703">
    <property type="component" value="Unassembled WGS sequence"/>
</dbReference>